<organism evidence="11 12">
    <name type="scientific">Haemaphysalis longicornis</name>
    <name type="common">Bush tick</name>
    <dbReference type="NCBI Taxonomy" id="44386"/>
    <lineage>
        <taxon>Eukaryota</taxon>
        <taxon>Metazoa</taxon>
        <taxon>Ecdysozoa</taxon>
        <taxon>Arthropoda</taxon>
        <taxon>Chelicerata</taxon>
        <taxon>Arachnida</taxon>
        <taxon>Acari</taxon>
        <taxon>Parasitiformes</taxon>
        <taxon>Ixodida</taxon>
        <taxon>Ixodoidea</taxon>
        <taxon>Ixodidae</taxon>
        <taxon>Haemaphysalinae</taxon>
        <taxon>Haemaphysalis</taxon>
    </lineage>
</organism>
<comment type="caution">
    <text evidence="11">The sequence shown here is derived from an EMBL/GenBank/DDBJ whole genome shotgun (WGS) entry which is preliminary data.</text>
</comment>
<feature type="transmembrane region" description="Helical" evidence="9">
    <location>
        <begin position="103"/>
        <end position="123"/>
    </location>
</feature>
<evidence type="ECO:0000256" key="6">
    <source>
        <dbReference type="ARBA" id="ARBA00022840"/>
    </source>
</evidence>
<dbReference type="Pfam" id="PF00664">
    <property type="entry name" value="ABC_membrane"/>
    <property type="match status" value="1"/>
</dbReference>
<dbReference type="FunFam" id="3.40.50.300:FF:003838">
    <property type="entry name" value="ATP-dependent bile acid permease, putative"/>
    <property type="match status" value="1"/>
</dbReference>
<feature type="transmembrane region" description="Helical" evidence="9">
    <location>
        <begin position="12"/>
        <end position="31"/>
    </location>
</feature>
<proteinExistence type="predicted"/>
<keyword evidence="4" id="KW-0677">Repeat</keyword>
<dbReference type="PANTHER" id="PTHR24223">
    <property type="entry name" value="ATP-BINDING CASSETTE SUB-FAMILY C"/>
    <property type="match status" value="1"/>
</dbReference>
<dbReference type="InterPro" id="IPR027417">
    <property type="entry name" value="P-loop_NTPase"/>
</dbReference>
<dbReference type="GO" id="GO:0012505">
    <property type="term" value="C:endomembrane system"/>
    <property type="evidence" value="ECO:0007669"/>
    <property type="project" value="UniProtKB-SubCell"/>
</dbReference>
<dbReference type="SUPFAM" id="SSF52540">
    <property type="entry name" value="P-loop containing nucleoside triphosphate hydrolases"/>
    <property type="match status" value="1"/>
</dbReference>
<dbReference type="VEuPathDB" id="VectorBase:HLOH_039988"/>
<dbReference type="Proteomes" id="UP000821853">
    <property type="component" value="Chromosome 10"/>
</dbReference>
<evidence type="ECO:0000313" key="12">
    <source>
        <dbReference type="Proteomes" id="UP000821853"/>
    </source>
</evidence>
<comment type="subcellular location">
    <subcellularLocation>
        <location evidence="1">Endomembrane system</location>
        <topology evidence="1">Multi-pass membrane protein</topology>
    </subcellularLocation>
</comment>
<dbReference type="EMBL" id="JABSTR010000002">
    <property type="protein sequence ID" value="KAH9364658.1"/>
    <property type="molecule type" value="Genomic_DNA"/>
</dbReference>
<evidence type="ECO:0000256" key="9">
    <source>
        <dbReference type="SAM" id="Phobius"/>
    </source>
</evidence>
<evidence type="ECO:0000256" key="2">
    <source>
        <dbReference type="ARBA" id="ARBA00022448"/>
    </source>
</evidence>
<evidence type="ECO:0000313" key="11">
    <source>
        <dbReference type="EMBL" id="KAH9364658.1"/>
    </source>
</evidence>
<dbReference type="InterPro" id="IPR036640">
    <property type="entry name" value="ABC1_TM_sf"/>
</dbReference>
<evidence type="ECO:0000256" key="8">
    <source>
        <dbReference type="ARBA" id="ARBA00023136"/>
    </source>
</evidence>
<dbReference type="GO" id="GO:0016887">
    <property type="term" value="F:ATP hydrolysis activity"/>
    <property type="evidence" value="ECO:0007669"/>
    <property type="project" value="InterPro"/>
</dbReference>
<keyword evidence="8 9" id="KW-0472">Membrane</keyword>
<dbReference type="InterPro" id="IPR011527">
    <property type="entry name" value="ABC1_TM_dom"/>
</dbReference>
<dbReference type="Gene3D" id="3.40.50.300">
    <property type="entry name" value="P-loop containing nucleotide triphosphate hydrolases"/>
    <property type="match status" value="1"/>
</dbReference>
<protein>
    <recommendedName>
        <fullName evidence="10">ABC transmembrane type-1 domain-containing protein</fullName>
    </recommendedName>
</protein>
<dbReference type="SUPFAM" id="SSF90123">
    <property type="entry name" value="ABC transporter transmembrane region"/>
    <property type="match status" value="1"/>
</dbReference>
<dbReference type="GO" id="GO:0005524">
    <property type="term" value="F:ATP binding"/>
    <property type="evidence" value="ECO:0007669"/>
    <property type="project" value="UniProtKB-KW"/>
</dbReference>
<dbReference type="GO" id="GO:0016020">
    <property type="term" value="C:membrane"/>
    <property type="evidence" value="ECO:0007669"/>
    <property type="project" value="InterPro"/>
</dbReference>
<evidence type="ECO:0000259" key="10">
    <source>
        <dbReference type="PROSITE" id="PS50929"/>
    </source>
</evidence>
<dbReference type="Gene3D" id="1.20.1560.10">
    <property type="entry name" value="ABC transporter type 1, transmembrane domain"/>
    <property type="match status" value="1"/>
</dbReference>
<dbReference type="AlphaFoldDB" id="A0A9J6FNA9"/>
<keyword evidence="12" id="KW-1185">Reference proteome</keyword>
<feature type="transmembrane region" description="Helical" evidence="9">
    <location>
        <begin position="191"/>
        <end position="210"/>
    </location>
</feature>
<dbReference type="InterPro" id="IPR050173">
    <property type="entry name" value="ABC_transporter_C-like"/>
</dbReference>
<dbReference type="PANTHER" id="PTHR24223:SF443">
    <property type="entry name" value="MULTIDRUG-RESISTANCE LIKE PROTEIN 1, ISOFORM I"/>
    <property type="match status" value="1"/>
</dbReference>
<dbReference type="GO" id="GO:0140359">
    <property type="term" value="F:ABC-type transporter activity"/>
    <property type="evidence" value="ECO:0007669"/>
    <property type="project" value="InterPro"/>
</dbReference>
<keyword evidence="7 9" id="KW-1133">Transmembrane helix</keyword>
<gene>
    <name evidence="11" type="ORF">HPB48_022470</name>
</gene>
<feature type="domain" description="ABC transmembrane type-1" evidence="10">
    <location>
        <begin position="14"/>
        <end position="205"/>
    </location>
</feature>
<keyword evidence="5" id="KW-0547">Nucleotide-binding</keyword>
<sequence>MCIPTHPIVPFVHVSVVFRVLGSIVLAMSAMRVSRTLHNEMLCRVLQSPVSFFDATPRGRILNRFSADMEMMDSRIFLSVKQSVQNALITFAKIAVVGTQSPAVLALGAILTAVAAFGTNLAVKAAHISRYFESLAMSKLLQHAGETVDALSCVRAYGAAHSFWSYFCRLTDKVTRGYASYCISYRFTRSLTAAAGFVVVLYTLVANTVFANPGGPDPSGLGLALSSAILSDVTKSSTKCSIMPTNKSFDKWPCEGKVEFINYSASYRPGVEGNVLHGITFVVKPMEKVGIVGRTGAGKSSLVLALLRLLRPSEGRILIDGLDVADVPLKILRSRITVIPQDPSLIRGTIRVNLDPTNSHSDLAIWECLQRVNLVSLVSSDPRGLLLMQTG</sequence>
<evidence type="ECO:0000256" key="5">
    <source>
        <dbReference type="ARBA" id="ARBA00022741"/>
    </source>
</evidence>
<keyword evidence="3 9" id="KW-0812">Transmembrane</keyword>
<evidence type="ECO:0000256" key="4">
    <source>
        <dbReference type="ARBA" id="ARBA00022737"/>
    </source>
</evidence>
<dbReference type="OrthoDB" id="6506624at2759"/>
<dbReference type="PROSITE" id="PS50929">
    <property type="entry name" value="ABC_TM1F"/>
    <property type="match status" value="1"/>
</dbReference>
<dbReference type="InterPro" id="IPR003439">
    <property type="entry name" value="ABC_transporter-like_ATP-bd"/>
</dbReference>
<evidence type="ECO:0000256" key="7">
    <source>
        <dbReference type="ARBA" id="ARBA00022989"/>
    </source>
</evidence>
<accession>A0A9J6FNA9</accession>
<keyword evidence="6" id="KW-0067">ATP-binding</keyword>
<evidence type="ECO:0000256" key="3">
    <source>
        <dbReference type="ARBA" id="ARBA00022692"/>
    </source>
</evidence>
<dbReference type="Pfam" id="PF00005">
    <property type="entry name" value="ABC_tran"/>
    <property type="match status" value="1"/>
</dbReference>
<dbReference type="OMA" id="WEAPETI"/>
<name>A0A9J6FNA9_HAELO</name>
<keyword evidence="2" id="KW-0813">Transport</keyword>
<reference evidence="11 12" key="1">
    <citation type="journal article" date="2020" name="Cell">
        <title>Large-Scale Comparative Analyses of Tick Genomes Elucidate Their Genetic Diversity and Vector Capacities.</title>
        <authorList>
            <consortium name="Tick Genome and Microbiome Consortium (TIGMIC)"/>
            <person name="Jia N."/>
            <person name="Wang J."/>
            <person name="Shi W."/>
            <person name="Du L."/>
            <person name="Sun Y."/>
            <person name="Zhan W."/>
            <person name="Jiang J.F."/>
            <person name="Wang Q."/>
            <person name="Zhang B."/>
            <person name="Ji P."/>
            <person name="Bell-Sakyi L."/>
            <person name="Cui X.M."/>
            <person name="Yuan T.T."/>
            <person name="Jiang B.G."/>
            <person name="Yang W.F."/>
            <person name="Lam T.T."/>
            <person name="Chang Q.C."/>
            <person name="Ding S.J."/>
            <person name="Wang X.J."/>
            <person name="Zhu J.G."/>
            <person name="Ruan X.D."/>
            <person name="Zhao L."/>
            <person name="Wei J.T."/>
            <person name="Ye R.Z."/>
            <person name="Que T.C."/>
            <person name="Du C.H."/>
            <person name="Zhou Y.H."/>
            <person name="Cheng J.X."/>
            <person name="Dai P.F."/>
            <person name="Guo W.B."/>
            <person name="Han X.H."/>
            <person name="Huang E.J."/>
            <person name="Li L.F."/>
            <person name="Wei W."/>
            <person name="Gao Y.C."/>
            <person name="Liu J.Z."/>
            <person name="Shao H.Z."/>
            <person name="Wang X."/>
            <person name="Wang C.C."/>
            <person name="Yang T.C."/>
            <person name="Huo Q.B."/>
            <person name="Li W."/>
            <person name="Chen H.Y."/>
            <person name="Chen S.E."/>
            <person name="Zhou L.G."/>
            <person name="Ni X.B."/>
            <person name="Tian J.H."/>
            <person name="Sheng Y."/>
            <person name="Liu T."/>
            <person name="Pan Y.S."/>
            <person name="Xia L.Y."/>
            <person name="Li J."/>
            <person name="Zhao F."/>
            <person name="Cao W.C."/>
        </authorList>
    </citation>
    <scope>NUCLEOTIDE SEQUENCE [LARGE SCALE GENOMIC DNA]</scope>
    <source>
        <strain evidence="11">HaeL-2018</strain>
    </source>
</reference>
<evidence type="ECO:0000256" key="1">
    <source>
        <dbReference type="ARBA" id="ARBA00004127"/>
    </source>
</evidence>